<protein>
    <recommendedName>
        <fullName evidence="2">HTH cro/C1-type domain-containing protein</fullName>
    </recommendedName>
</protein>
<sequence length="408" mass="44465">MSYGLDYSDVRYETDHAGNRLKATIPYTMFSALTEFWMAARRAQTAKVEATSRPGQFKGSLQAAQLPTPDEPTATSPPAESSASRNPHDRHWQNLIARLPEPPPDSPPVIASTEFIAPPASTSPELPPAPVATKKSNRVFFREFVDAPPAEVAERIADGIYFTRAWREYRGLTLADVAELYGRDKTTIIWHESGKSVPSAPTLEKLAQIYDCPIAQFTPKPETDPASVERAKAEPHRRTVSEPRSPAGTDYPEGVLAHLHAGKSPMLAWRLYRGMNVKALADAYGSTGSNVKAMEANAWLRAKTIDKLCPIFHCKPEQLLRPVGMASSCDTVQAGAAALAEAAPAAVMKATRTSKAAADDHGAASTSAMEAAFMDAGALNGRGQREGKERDRQRNTRLERMQREMANL</sequence>
<accession>A0A6J5E0Q4</accession>
<gene>
    <name evidence="3" type="ORF">LMG29542_03416</name>
</gene>
<evidence type="ECO:0000256" key="1">
    <source>
        <dbReference type="SAM" id="MobiDB-lite"/>
    </source>
</evidence>
<keyword evidence="4" id="KW-1185">Reference proteome</keyword>
<dbReference type="Proteomes" id="UP000494363">
    <property type="component" value="Unassembled WGS sequence"/>
</dbReference>
<feature type="domain" description="HTH cro/C1-type" evidence="2">
    <location>
        <begin position="164"/>
        <end position="217"/>
    </location>
</feature>
<feature type="region of interest" description="Disordered" evidence="1">
    <location>
        <begin position="48"/>
        <end position="87"/>
    </location>
</feature>
<feature type="region of interest" description="Disordered" evidence="1">
    <location>
        <begin position="220"/>
        <end position="249"/>
    </location>
</feature>
<feature type="compositionally biased region" description="Basic and acidic residues" evidence="1">
    <location>
        <begin position="221"/>
        <end position="241"/>
    </location>
</feature>
<evidence type="ECO:0000313" key="3">
    <source>
        <dbReference type="EMBL" id="CAB3758732.1"/>
    </source>
</evidence>
<reference evidence="3 4" key="1">
    <citation type="submission" date="2020-04" db="EMBL/GenBank/DDBJ databases">
        <authorList>
            <person name="De Canck E."/>
        </authorList>
    </citation>
    <scope>NUCLEOTIDE SEQUENCE [LARGE SCALE GENOMIC DNA]</scope>
    <source>
        <strain evidence="3 4">LMG 29542</strain>
    </source>
</reference>
<dbReference type="Pfam" id="PF13560">
    <property type="entry name" value="HTH_31"/>
    <property type="match status" value="1"/>
</dbReference>
<feature type="region of interest" description="Disordered" evidence="1">
    <location>
        <begin position="378"/>
        <end position="408"/>
    </location>
</feature>
<evidence type="ECO:0000259" key="2">
    <source>
        <dbReference type="PROSITE" id="PS50943"/>
    </source>
</evidence>
<organism evidence="3 4">
    <name type="scientific">Paraburkholderia humisilvae</name>
    <dbReference type="NCBI Taxonomy" id="627669"/>
    <lineage>
        <taxon>Bacteria</taxon>
        <taxon>Pseudomonadati</taxon>
        <taxon>Pseudomonadota</taxon>
        <taxon>Betaproteobacteria</taxon>
        <taxon>Burkholderiales</taxon>
        <taxon>Burkholderiaceae</taxon>
        <taxon>Paraburkholderia</taxon>
    </lineage>
</organism>
<dbReference type="InterPro" id="IPR010982">
    <property type="entry name" value="Lambda_DNA-bd_dom_sf"/>
</dbReference>
<evidence type="ECO:0000313" key="4">
    <source>
        <dbReference type="Proteomes" id="UP000494363"/>
    </source>
</evidence>
<dbReference type="Pfam" id="PF13443">
    <property type="entry name" value="HTH_26"/>
    <property type="match status" value="1"/>
</dbReference>
<dbReference type="Gene3D" id="1.10.260.40">
    <property type="entry name" value="lambda repressor-like DNA-binding domains"/>
    <property type="match status" value="1"/>
</dbReference>
<dbReference type="GO" id="GO:0003677">
    <property type="term" value="F:DNA binding"/>
    <property type="evidence" value="ECO:0007669"/>
    <property type="project" value="InterPro"/>
</dbReference>
<feature type="compositionally biased region" description="Basic and acidic residues" evidence="1">
    <location>
        <begin position="383"/>
        <end position="408"/>
    </location>
</feature>
<feature type="compositionally biased region" description="Low complexity" evidence="1">
    <location>
        <begin position="71"/>
        <end position="84"/>
    </location>
</feature>
<dbReference type="SUPFAM" id="SSF47413">
    <property type="entry name" value="lambda repressor-like DNA-binding domains"/>
    <property type="match status" value="1"/>
</dbReference>
<dbReference type="InterPro" id="IPR001387">
    <property type="entry name" value="Cro/C1-type_HTH"/>
</dbReference>
<dbReference type="CDD" id="cd00093">
    <property type="entry name" value="HTH_XRE"/>
    <property type="match status" value="1"/>
</dbReference>
<dbReference type="SMART" id="SM00530">
    <property type="entry name" value="HTH_XRE"/>
    <property type="match status" value="2"/>
</dbReference>
<dbReference type="PROSITE" id="PS50943">
    <property type="entry name" value="HTH_CROC1"/>
    <property type="match status" value="1"/>
</dbReference>
<name>A0A6J5E0Q4_9BURK</name>
<proteinExistence type="predicted"/>
<dbReference type="EMBL" id="CADIKH010000014">
    <property type="protein sequence ID" value="CAB3758732.1"/>
    <property type="molecule type" value="Genomic_DNA"/>
</dbReference>
<dbReference type="AlphaFoldDB" id="A0A6J5E0Q4"/>